<comment type="caution">
    <text evidence="2">The sequence shown here is derived from an EMBL/GenBank/DDBJ whole genome shotgun (WGS) entry which is preliminary data.</text>
</comment>
<dbReference type="EMBL" id="CAUYUJ010014732">
    <property type="protein sequence ID" value="CAK0845368.1"/>
    <property type="molecule type" value="Genomic_DNA"/>
</dbReference>
<dbReference type="Proteomes" id="UP001189429">
    <property type="component" value="Unassembled WGS sequence"/>
</dbReference>
<feature type="region of interest" description="Disordered" evidence="1">
    <location>
        <begin position="34"/>
        <end position="71"/>
    </location>
</feature>
<protein>
    <submittedName>
        <fullName evidence="2">Uncharacterized protein</fullName>
    </submittedName>
</protein>
<reference evidence="2" key="1">
    <citation type="submission" date="2023-10" db="EMBL/GenBank/DDBJ databases">
        <authorList>
            <person name="Chen Y."/>
            <person name="Shah S."/>
            <person name="Dougan E. K."/>
            <person name="Thang M."/>
            <person name="Chan C."/>
        </authorList>
    </citation>
    <scope>NUCLEOTIDE SEQUENCE [LARGE SCALE GENOMIC DNA]</scope>
</reference>
<organism evidence="2 3">
    <name type="scientific">Prorocentrum cordatum</name>
    <dbReference type="NCBI Taxonomy" id="2364126"/>
    <lineage>
        <taxon>Eukaryota</taxon>
        <taxon>Sar</taxon>
        <taxon>Alveolata</taxon>
        <taxon>Dinophyceae</taxon>
        <taxon>Prorocentrales</taxon>
        <taxon>Prorocentraceae</taxon>
        <taxon>Prorocentrum</taxon>
    </lineage>
</organism>
<feature type="region of interest" description="Disordered" evidence="1">
    <location>
        <begin position="220"/>
        <end position="279"/>
    </location>
</feature>
<evidence type="ECO:0000313" key="2">
    <source>
        <dbReference type="EMBL" id="CAK0845368.1"/>
    </source>
</evidence>
<feature type="non-terminal residue" evidence="2">
    <location>
        <position position="1"/>
    </location>
</feature>
<accession>A0ABN9TII5</accession>
<name>A0ABN9TII5_9DINO</name>
<gene>
    <name evidence="2" type="ORF">PCOR1329_LOCUS39181</name>
</gene>
<sequence>WRRDRRDEGLSRAAALVVREKALRAKSRALAGVRQPRGALAQHGRDGAGRHAASDAARHHRSMRGSAAGGELGQARASAWRGGRTASPFLGRCRLHARGPGRPCARPPVDRRCDAGRGRGHPLHARLLREGRHAAAGTGRRRPCGPWGPCGGLLPRGWRRCYRAGHRCRAGRGLSRRRGELGRRGRVRCHPDRPAEGAAGGRLGAGVRCRGMPRGCPPSWSSARHRGACRAGPGGHLRGTRRVGPGGHHRGARRAGPGGHHRGARRAGPGGRHRGTRRA</sequence>
<feature type="compositionally biased region" description="Basic residues" evidence="1">
    <location>
        <begin position="247"/>
        <end position="279"/>
    </location>
</feature>
<feature type="compositionally biased region" description="Basic and acidic residues" evidence="1">
    <location>
        <begin position="43"/>
        <end position="57"/>
    </location>
</feature>
<proteinExistence type="predicted"/>
<evidence type="ECO:0000256" key="1">
    <source>
        <dbReference type="SAM" id="MobiDB-lite"/>
    </source>
</evidence>
<evidence type="ECO:0000313" key="3">
    <source>
        <dbReference type="Proteomes" id="UP001189429"/>
    </source>
</evidence>
<feature type="non-terminal residue" evidence="2">
    <location>
        <position position="279"/>
    </location>
</feature>
<keyword evidence="3" id="KW-1185">Reference proteome</keyword>